<dbReference type="GO" id="GO:0046872">
    <property type="term" value="F:metal ion binding"/>
    <property type="evidence" value="ECO:0007669"/>
    <property type="project" value="InterPro"/>
</dbReference>
<dbReference type="STRING" id="763406.A0A1E3NU10"/>
<evidence type="ECO:0000313" key="3">
    <source>
        <dbReference type="EMBL" id="ODQ49572.1"/>
    </source>
</evidence>
<accession>A0A1E3NU10</accession>
<dbReference type="Proteomes" id="UP000094455">
    <property type="component" value="Unassembled WGS sequence"/>
</dbReference>
<evidence type="ECO:0000259" key="2">
    <source>
        <dbReference type="Pfam" id="PF02777"/>
    </source>
</evidence>
<dbReference type="EMBL" id="KV454001">
    <property type="protein sequence ID" value="ODQ49572.1"/>
    <property type="molecule type" value="Genomic_DNA"/>
</dbReference>
<comment type="function">
    <text evidence="1">Component of the mitochondrial ribosome (mitoribosome), a dedicated translation machinery responsible for the synthesis of mitochondrial genome-encoded proteins, including at least some of the essential transmembrane subunits of the mitochondrial respiratory chain. The mitoribosomes are attached to the mitochondrial inner membrane and translation products are cotranslationally integrated into the membrane.</text>
</comment>
<feature type="domain" description="Manganese/iron superoxide dismutase C-terminal" evidence="2">
    <location>
        <begin position="196"/>
        <end position="236"/>
    </location>
</feature>
<organism evidence="3 4">
    <name type="scientific">Pichia membranifaciens NRRL Y-2026</name>
    <dbReference type="NCBI Taxonomy" id="763406"/>
    <lineage>
        <taxon>Eukaryota</taxon>
        <taxon>Fungi</taxon>
        <taxon>Dikarya</taxon>
        <taxon>Ascomycota</taxon>
        <taxon>Saccharomycotina</taxon>
        <taxon>Pichiomycetes</taxon>
        <taxon>Pichiales</taxon>
        <taxon>Pichiaceae</taxon>
        <taxon>Pichia</taxon>
    </lineage>
</organism>
<dbReference type="OrthoDB" id="275227at2759"/>
<dbReference type="RefSeq" id="XP_019020685.1">
    <property type="nucleotide sequence ID" value="XM_019160630.1"/>
</dbReference>
<name>A0A1E3NU10_9ASCO</name>
<proteinExistence type="predicted"/>
<dbReference type="Pfam" id="PF02777">
    <property type="entry name" value="Sod_Fe_C"/>
    <property type="match status" value="1"/>
</dbReference>
<dbReference type="SUPFAM" id="SSF54719">
    <property type="entry name" value="Fe,Mn superoxide dismutase (SOD), C-terminal domain"/>
    <property type="match status" value="1"/>
</dbReference>
<dbReference type="PANTHER" id="PTHR43595">
    <property type="entry name" value="37S RIBOSOMAL PROTEIN S26, MITOCHONDRIAL"/>
    <property type="match status" value="1"/>
</dbReference>
<protein>
    <recommendedName>
        <fullName evidence="2">Manganese/iron superoxide dismutase C-terminal domain-containing protein</fullName>
    </recommendedName>
</protein>
<dbReference type="InterPro" id="IPR036314">
    <property type="entry name" value="SOD_C_sf"/>
</dbReference>
<dbReference type="PANTHER" id="PTHR43595:SF1">
    <property type="entry name" value="SMALL RIBOSOMAL SUBUNIT PROTEIN MS43"/>
    <property type="match status" value="1"/>
</dbReference>
<evidence type="ECO:0000256" key="1">
    <source>
        <dbReference type="ARBA" id="ARBA00037226"/>
    </source>
</evidence>
<sequence length="351" mass="38615">MLRTARAQVLAALPGRRAFTHTAVRGQVSGASSRSSGSDEQALLLEKVQLPQIDRLNAFKAAGAGIPGLLSQHVLEDVWSRQLESNLGQLKEAIVQSTSNNYLDCFDSANSSIDRGADSSNKIINQYRDLLQKISNKFDDDESYLFDLTASIYNLFYFLSSLKANPANTVAKASASALLASPGEAVANAPSNEVFVSLINKSFGSMDEFLTLLSDSANSIKGNGYTWLIYKHIENSVTFSKLGHLSILNTYNNGLPHTFTSNRVSSGRDFENKKLNKNYESEKFSSNKIPSMEDADALNSLNFTFTPLLAIGSNPAFYLRDYGVYGKQQYINNVISCIDWDIVNDRIPSKK</sequence>
<evidence type="ECO:0000313" key="4">
    <source>
        <dbReference type="Proteomes" id="UP000094455"/>
    </source>
</evidence>
<dbReference type="GO" id="GO:0004784">
    <property type="term" value="F:superoxide dismutase activity"/>
    <property type="evidence" value="ECO:0007669"/>
    <property type="project" value="InterPro"/>
</dbReference>
<reference evidence="3 4" key="1">
    <citation type="journal article" date="2016" name="Proc. Natl. Acad. Sci. U.S.A.">
        <title>Comparative genomics of biotechnologically important yeasts.</title>
        <authorList>
            <person name="Riley R."/>
            <person name="Haridas S."/>
            <person name="Wolfe K.H."/>
            <person name="Lopes M.R."/>
            <person name="Hittinger C.T."/>
            <person name="Goeker M."/>
            <person name="Salamov A.A."/>
            <person name="Wisecaver J.H."/>
            <person name="Long T.M."/>
            <person name="Calvey C.H."/>
            <person name="Aerts A.L."/>
            <person name="Barry K.W."/>
            <person name="Choi C."/>
            <person name="Clum A."/>
            <person name="Coughlan A.Y."/>
            <person name="Deshpande S."/>
            <person name="Douglass A.P."/>
            <person name="Hanson S.J."/>
            <person name="Klenk H.-P."/>
            <person name="LaButti K.M."/>
            <person name="Lapidus A."/>
            <person name="Lindquist E.A."/>
            <person name="Lipzen A.M."/>
            <person name="Meier-Kolthoff J.P."/>
            <person name="Ohm R.A."/>
            <person name="Otillar R.P."/>
            <person name="Pangilinan J.L."/>
            <person name="Peng Y."/>
            <person name="Rokas A."/>
            <person name="Rosa C.A."/>
            <person name="Scheuner C."/>
            <person name="Sibirny A.A."/>
            <person name="Slot J.C."/>
            <person name="Stielow J.B."/>
            <person name="Sun H."/>
            <person name="Kurtzman C.P."/>
            <person name="Blackwell M."/>
            <person name="Grigoriev I.V."/>
            <person name="Jeffries T.W."/>
        </authorList>
    </citation>
    <scope>NUCLEOTIDE SEQUENCE [LARGE SCALE GENOMIC DNA]</scope>
    <source>
        <strain evidence="3 4">NRRL Y-2026</strain>
    </source>
</reference>
<keyword evidence="4" id="KW-1185">Reference proteome</keyword>
<dbReference type="Gene3D" id="3.55.40.20">
    <property type="entry name" value="Iron/manganese superoxide dismutase, C-terminal domain"/>
    <property type="match status" value="1"/>
</dbReference>
<dbReference type="GO" id="GO:0005737">
    <property type="term" value="C:cytoplasm"/>
    <property type="evidence" value="ECO:0007669"/>
    <property type="project" value="TreeGrafter"/>
</dbReference>
<dbReference type="InterPro" id="IPR019832">
    <property type="entry name" value="Mn/Fe_SOD_C"/>
</dbReference>
<gene>
    <name evidence="3" type="ORF">PICMEDRAFT_15004</name>
</gene>
<dbReference type="GeneID" id="30177317"/>
<dbReference type="AlphaFoldDB" id="A0A1E3NU10"/>